<dbReference type="Proteomes" id="UP000504724">
    <property type="component" value="Chromosome"/>
</dbReference>
<evidence type="ECO:0000313" key="2">
    <source>
        <dbReference type="EMBL" id="QKI90282.1"/>
    </source>
</evidence>
<feature type="domain" description="YozE SAM-like" evidence="1">
    <location>
        <begin position="2"/>
        <end position="59"/>
    </location>
</feature>
<evidence type="ECO:0000259" key="1">
    <source>
        <dbReference type="Pfam" id="PF06855"/>
    </source>
</evidence>
<reference evidence="2 3" key="1">
    <citation type="submission" date="2020-05" db="EMBL/GenBank/DDBJ databases">
        <title>Thiomicrorhabdus sediminis sp.nov. and Thiomicrorhabdus xiamenensis sp.nov., novel sulfur-oxidizing bacteria isolated from coastal sediment.</title>
        <authorList>
            <person name="Liu X."/>
        </authorList>
    </citation>
    <scope>NUCLEOTIDE SEQUENCE [LARGE SCALE GENOMIC DNA]</scope>
    <source>
        <strain evidence="2 3">G2</strain>
    </source>
</reference>
<dbReference type="AlphaFoldDB" id="A0A7D4T206"/>
<dbReference type="InterPro" id="IPR036806">
    <property type="entry name" value="YozE_SAM-like_sf"/>
</dbReference>
<keyword evidence="3" id="KW-1185">Reference proteome</keyword>
<sequence>MFYVWLKKQVDKNPPIGDLAKDVKRDIDFPRAGSTIEPFKQYLVQNSVNDSVIQALEDA</sequence>
<dbReference type="RefSeq" id="WP_173286937.1">
    <property type="nucleotide sequence ID" value="NZ_CP054020.1"/>
</dbReference>
<dbReference type="SUPFAM" id="SSF140652">
    <property type="entry name" value="YozE-like"/>
    <property type="match status" value="1"/>
</dbReference>
<accession>A0A7D4T206</accession>
<name>A0A7D4T206_9GAMM</name>
<dbReference type="EMBL" id="CP054020">
    <property type="protein sequence ID" value="QKI90282.1"/>
    <property type="molecule type" value="Genomic_DNA"/>
</dbReference>
<proteinExistence type="predicted"/>
<organism evidence="2 3">
    <name type="scientific">Thiomicrorhabdus xiamenensis</name>
    <dbReference type="NCBI Taxonomy" id="2739063"/>
    <lineage>
        <taxon>Bacteria</taxon>
        <taxon>Pseudomonadati</taxon>
        <taxon>Pseudomonadota</taxon>
        <taxon>Gammaproteobacteria</taxon>
        <taxon>Thiotrichales</taxon>
        <taxon>Piscirickettsiaceae</taxon>
        <taxon>Thiomicrorhabdus</taxon>
    </lineage>
</organism>
<dbReference type="Gene3D" id="1.10.150.260">
    <property type="entry name" value="YozE SAM-like"/>
    <property type="match status" value="1"/>
</dbReference>
<dbReference type="InterPro" id="IPR023089">
    <property type="entry name" value="YozE_SAM-like"/>
</dbReference>
<dbReference type="Pfam" id="PF06855">
    <property type="entry name" value="YozE_SAM_like"/>
    <property type="match status" value="1"/>
</dbReference>
<protein>
    <recommendedName>
        <fullName evidence="1">YozE SAM-like domain-containing protein</fullName>
    </recommendedName>
</protein>
<gene>
    <name evidence="2" type="ORF">HQN79_03700</name>
</gene>
<evidence type="ECO:0000313" key="3">
    <source>
        <dbReference type="Proteomes" id="UP000504724"/>
    </source>
</evidence>
<dbReference type="KEGG" id="txa:HQN79_03700"/>